<dbReference type="Proteomes" id="UP000631576">
    <property type="component" value="Unassembled WGS sequence"/>
</dbReference>
<gene>
    <name evidence="1" type="ORF">H8S40_10045</name>
</gene>
<proteinExistence type="predicted"/>
<protein>
    <submittedName>
        <fullName evidence="1">Membrane dipeptidase</fullName>
    </submittedName>
</protein>
<dbReference type="PROSITE" id="PS51365">
    <property type="entry name" value="RENAL_DIPEPTIDASE_2"/>
    <property type="match status" value="1"/>
</dbReference>
<dbReference type="InterPro" id="IPR008257">
    <property type="entry name" value="Pept_M19"/>
</dbReference>
<evidence type="ECO:0000313" key="2">
    <source>
        <dbReference type="Proteomes" id="UP000631576"/>
    </source>
</evidence>
<dbReference type="PANTHER" id="PTHR10443">
    <property type="entry name" value="MICROSOMAL DIPEPTIDASE"/>
    <property type="match status" value="1"/>
</dbReference>
<organism evidence="1 2">
    <name type="scientific">Ruminococcus hominis</name>
    <dbReference type="NCBI Taxonomy" id="2763065"/>
    <lineage>
        <taxon>Bacteria</taxon>
        <taxon>Bacillati</taxon>
        <taxon>Bacillota</taxon>
        <taxon>Clostridia</taxon>
        <taxon>Eubacteriales</taxon>
        <taxon>Oscillospiraceae</taxon>
        <taxon>Ruminococcus</taxon>
    </lineage>
</organism>
<comment type="caution">
    <text evidence="1">The sequence shown here is derived from an EMBL/GenBank/DDBJ whole genome shotgun (WGS) entry which is preliminary data.</text>
</comment>
<reference evidence="1 2" key="1">
    <citation type="submission" date="2020-08" db="EMBL/GenBank/DDBJ databases">
        <title>Genome public.</title>
        <authorList>
            <person name="Liu C."/>
            <person name="Sun Q."/>
        </authorList>
    </citation>
    <scope>NUCLEOTIDE SEQUENCE [LARGE SCALE GENOMIC DNA]</scope>
    <source>
        <strain evidence="1 2">NSJ-13</strain>
    </source>
</reference>
<sequence>MKYFDCHADTLTQVIKEGESLEKNTCDIDLQRIEKFADTYTQIFAIWKNRKEILPGTESSVFRKSYEKAIELLQKAENKIRLCTSAKEMEDAHQNGKAAAFLSVEDVSIMGKDIERIRELGFLFVLLSWNYENEYACGAAMNQAQGLTDRGRDIVKFLLQQGIVLDISHLSDRGVEDLFQMTDKPIIASHSNVRALCNHPRNLKKEQIQELIRRKGLIGMNYYRNFVGGTEDVEAIIRHMDAVLNLGGEDVLVLGGDFDGCSGEFPDGIQGVQSMPVLRKAMLEHGFGEKLTEKVFFENARAFIGRNL</sequence>
<dbReference type="InterPro" id="IPR032466">
    <property type="entry name" value="Metal_Hydrolase"/>
</dbReference>
<dbReference type="RefSeq" id="WP_117989506.1">
    <property type="nucleotide sequence ID" value="NZ_JACOPE010000001.1"/>
</dbReference>
<dbReference type="Gene3D" id="3.20.20.140">
    <property type="entry name" value="Metal-dependent hydrolases"/>
    <property type="match status" value="1"/>
</dbReference>
<dbReference type="EMBL" id="JACOPE010000001">
    <property type="protein sequence ID" value="MBC5683903.1"/>
    <property type="molecule type" value="Genomic_DNA"/>
</dbReference>
<evidence type="ECO:0000313" key="1">
    <source>
        <dbReference type="EMBL" id="MBC5683903.1"/>
    </source>
</evidence>
<name>A0ABR7G8X8_9FIRM</name>
<accession>A0ABR7G8X8</accession>
<dbReference type="Pfam" id="PF01244">
    <property type="entry name" value="Peptidase_M19"/>
    <property type="match status" value="1"/>
</dbReference>
<dbReference type="PANTHER" id="PTHR10443:SF12">
    <property type="entry name" value="DIPEPTIDASE"/>
    <property type="match status" value="1"/>
</dbReference>
<dbReference type="SUPFAM" id="SSF51556">
    <property type="entry name" value="Metallo-dependent hydrolases"/>
    <property type="match status" value="1"/>
</dbReference>
<keyword evidence="2" id="KW-1185">Reference proteome</keyword>